<dbReference type="SUPFAM" id="SSF81321">
    <property type="entry name" value="Family A G protein-coupled receptor-like"/>
    <property type="match status" value="1"/>
</dbReference>
<feature type="transmembrane region" description="Helical" evidence="11">
    <location>
        <begin position="88"/>
        <end position="108"/>
    </location>
</feature>
<keyword evidence="14" id="KW-1185">Reference proteome</keyword>
<dbReference type="InterPro" id="IPR000276">
    <property type="entry name" value="GPCR_Rhodpsn"/>
</dbReference>
<keyword evidence="9" id="KW-0807">Transducer</keyword>
<feature type="transmembrane region" description="Helical" evidence="11">
    <location>
        <begin position="12"/>
        <end position="34"/>
    </location>
</feature>
<evidence type="ECO:0000256" key="9">
    <source>
        <dbReference type="ARBA" id="ARBA00023224"/>
    </source>
</evidence>
<name>A0A8R2JUT9_ACYPI</name>
<keyword evidence="8" id="KW-0325">Glycoprotein</keyword>
<organism evidence="13 14">
    <name type="scientific">Acyrthosiphon pisum</name>
    <name type="common">Pea aphid</name>
    <dbReference type="NCBI Taxonomy" id="7029"/>
    <lineage>
        <taxon>Eukaryota</taxon>
        <taxon>Metazoa</taxon>
        <taxon>Ecdysozoa</taxon>
        <taxon>Arthropoda</taxon>
        <taxon>Hexapoda</taxon>
        <taxon>Insecta</taxon>
        <taxon>Pterygota</taxon>
        <taxon>Neoptera</taxon>
        <taxon>Paraneoptera</taxon>
        <taxon>Hemiptera</taxon>
        <taxon>Sternorrhyncha</taxon>
        <taxon>Aphidomorpha</taxon>
        <taxon>Aphidoidea</taxon>
        <taxon>Aphididae</taxon>
        <taxon>Macrosiphini</taxon>
        <taxon>Acyrthosiphon</taxon>
    </lineage>
</organism>
<evidence type="ECO:0000256" key="6">
    <source>
        <dbReference type="ARBA" id="ARBA00023136"/>
    </source>
</evidence>
<evidence type="ECO:0000256" key="3">
    <source>
        <dbReference type="ARBA" id="ARBA00022692"/>
    </source>
</evidence>
<evidence type="ECO:0000256" key="2">
    <source>
        <dbReference type="ARBA" id="ARBA00010663"/>
    </source>
</evidence>
<feature type="transmembrane region" description="Helical" evidence="11">
    <location>
        <begin position="137"/>
        <end position="159"/>
    </location>
</feature>
<dbReference type="PRINTS" id="PR00237">
    <property type="entry name" value="GPCRRHODOPSN"/>
</dbReference>
<proteinExistence type="inferred from homology"/>
<dbReference type="GeneID" id="115034716"/>
<dbReference type="RefSeq" id="XP_029347952.1">
    <property type="nucleotide sequence ID" value="XM_029492092.1"/>
</dbReference>
<dbReference type="GO" id="GO:0004930">
    <property type="term" value="F:G protein-coupled receptor activity"/>
    <property type="evidence" value="ECO:0007669"/>
    <property type="project" value="UniProtKB-KW"/>
</dbReference>
<comment type="subcellular location">
    <subcellularLocation>
        <location evidence="1">Membrane</location>
        <topology evidence="1">Multi-pass membrane protein</topology>
    </subcellularLocation>
</comment>
<dbReference type="EnsemblMetazoa" id="XM_029492092.1">
    <property type="protein sequence ID" value="XP_029347952.1"/>
    <property type="gene ID" value="LOC115034716"/>
</dbReference>
<keyword evidence="10" id="KW-0844">Vision</keyword>
<evidence type="ECO:0000256" key="7">
    <source>
        <dbReference type="ARBA" id="ARBA00023170"/>
    </source>
</evidence>
<reference evidence="14" key="1">
    <citation type="submission" date="2010-06" db="EMBL/GenBank/DDBJ databases">
        <authorList>
            <person name="Jiang H."/>
            <person name="Abraham K."/>
            <person name="Ali S."/>
            <person name="Alsbrooks S.L."/>
            <person name="Anim B.N."/>
            <person name="Anosike U.S."/>
            <person name="Attaway T."/>
            <person name="Bandaranaike D.P."/>
            <person name="Battles P.K."/>
            <person name="Bell S.N."/>
            <person name="Bell A.V."/>
            <person name="Beltran B."/>
            <person name="Bickham C."/>
            <person name="Bustamante Y."/>
            <person name="Caleb T."/>
            <person name="Canada A."/>
            <person name="Cardenas V."/>
            <person name="Carter K."/>
            <person name="Chacko J."/>
            <person name="Chandrabose M.N."/>
            <person name="Chavez D."/>
            <person name="Chavez A."/>
            <person name="Chen L."/>
            <person name="Chu H.-S."/>
            <person name="Claassen K.J."/>
            <person name="Cockrell R."/>
            <person name="Collins M."/>
            <person name="Cooper J.A."/>
            <person name="Cree A."/>
            <person name="Curry S.M."/>
            <person name="Da Y."/>
            <person name="Dao M.D."/>
            <person name="Das B."/>
            <person name="Davila M.-L."/>
            <person name="Davy-Carroll L."/>
            <person name="Denson S."/>
            <person name="Dinh H."/>
            <person name="Ebong V.E."/>
            <person name="Edwards J.R."/>
            <person name="Egan A."/>
            <person name="El-Daye J."/>
            <person name="Escobedo L."/>
            <person name="Fernandez S."/>
            <person name="Fernando P.R."/>
            <person name="Flagg N."/>
            <person name="Forbes L.D."/>
            <person name="Fowler R.G."/>
            <person name="Fu Q."/>
            <person name="Gabisi R.A."/>
            <person name="Ganer J."/>
            <person name="Garbino Pronczuk A."/>
            <person name="Garcia R.M."/>
            <person name="Garner T."/>
            <person name="Garrett T.E."/>
            <person name="Gonzalez D.A."/>
            <person name="Hamid H."/>
            <person name="Hawkins E.S."/>
            <person name="Hirani K."/>
            <person name="Hogues M.E."/>
            <person name="Hollins B."/>
            <person name="Hsiao C.-H."/>
            <person name="Jabil R."/>
            <person name="James M.L."/>
            <person name="Jhangiani S.N."/>
            <person name="Johnson B."/>
            <person name="Johnson Q."/>
            <person name="Joshi V."/>
            <person name="Kalu J.B."/>
            <person name="Kam C."/>
            <person name="Kashfia A."/>
            <person name="Keebler J."/>
            <person name="Kisamo H."/>
            <person name="Kovar C.L."/>
            <person name="Lago L.A."/>
            <person name="Lai C.-Y."/>
            <person name="Laidlaw J."/>
            <person name="Lara F."/>
            <person name="Le T.-K."/>
            <person name="Lee S.L."/>
            <person name="Legall F.H."/>
            <person name="Lemon S.J."/>
            <person name="Lewis L.R."/>
            <person name="Li B."/>
            <person name="Liu Y."/>
            <person name="Liu Y.-S."/>
            <person name="Lopez J."/>
            <person name="Lozado R.J."/>
            <person name="Lu J."/>
            <person name="Madu R.C."/>
            <person name="Maheshwari M."/>
            <person name="Maheshwari R."/>
            <person name="Malloy K."/>
            <person name="Martinez E."/>
            <person name="Mathew T."/>
            <person name="Mercado I.C."/>
            <person name="Mercado C."/>
            <person name="Meyer B."/>
            <person name="Montgomery K."/>
            <person name="Morgan M.B."/>
            <person name="Munidasa M."/>
            <person name="Nazareth L.V."/>
            <person name="Nelson J."/>
            <person name="Ng B.M."/>
            <person name="Nguyen N.B."/>
            <person name="Nguyen P.Q."/>
            <person name="Nguyen T."/>
            <person name="Obregon M."/>
            <person name="Okwuonu G.O."/>
            <person name="Onwere C.G."/>
            <person name="Orozco G."/>
            <person name="Parra A."/>
            <person name="Patel S."/>
            <person name="Patil S."/>
            <person name="Perez A."/>
            <person name="Perez Y."/>
            <person name="Pham C."/>
            <person name="Primus E.L."/>
            <person name="Pu L.-L."/>
            <person name="Puazo M."/>
            <person name="Qin X."/>
            <person name="Quiroz J.B."/>
            <person name="Reese J."/>
            <person name="Richards S."/>
            <person name="Rives C.M."/>
            <person name="Robberts R."/>
            <person name="Ruiz S.J."/>
            <person name="Ruiz M.J."/>
            <person name="Santibanez J."/>
            <person name="Schneider B.W."/>
            <person name="Sisson I."/>
            <person name="Smith M."/>
            <person name="Sodergren E."/>
            <person name="Song X.-Z."/>
            <person name="Song B.B."/>
            <person name="Summersgill H."/>
            <person name="Thelus R."/>
            <person name="Thornton R.D."/>
            <person name="Trejos Z.Y."/>
            <person name="Usmani K."/>
            <person name="Vattathil S."/>
            <person name="Villasana D."/>
            <person name="Walker D.L."/>
            <person name="Wang S."/>
            <person name="Wang K."/>
            <person name="White C.S."/>
            <person name="Williams A.C."/>
            <person name="Williamson J."/>
            <person name="Wilson K."/>
            <person name="Woghiren I.O."/>
            <person name="Woodworth J.R."/>
            <person name="Worley K.C."/>
            <person name="Wright R.A."/>
            <person name="Wu W."/>
            <person name="Young L."/>
            <person name="Zhang L."/>
            <person name="Zhang J."/>
            <person name="Zhu Y."/>
            <person name="Muzny D.M."/>
            <person name="Weinstock G."/>
            <person name="Gibbs R.A."/>
        </authorList>
    </citation>
    <scope>NUCLEOTIDE SEQUENCE [LARGE SCALE GENOMIC DNA]</scope>
    <source>
        <strain evidence="14">LSR1</strain>
    </source>
</reference>
<feature type="domain" description="G-protein coupled receptors family 1 profile" evidence="12">
    <location>
        <begin position="1"/>
        <end position="200"/>
    </location>
</feature>
<evidence type="ECO:0000313" key="13">
    <source>
        <dbReference type="EnsemblMetazoa" id="XP_029347952.1"/>
    </source>
</evidence>
<sequence length="230" mass="25961">FKSLKSANMLMLNLAIGDFILLANTILVVYNSYYEGPALGNLGCQIDGFIGTLARTVSTMTSTAISLDRYNPIIHPLKSLGKQTKHKARIWIGLIWICGLFFSIIPLFDFDYGFAPTGFLLTCTFDFLSDDIINKCIIIIFYIISAWILPTITVLYCYIRMSISVYTNSEATNSRIGQTSTKKRNKIIFGIMTTRFSLTYDSTLMARCRVCNPPQVDCLPDLLWQIVRDP</sequence>
<evidence type="ECO:0000256" key="10">
    <source>
        <dbReference type="ARBA" id="ARBA00023305"/>
    </source>
</evidence>
<dbReference type="PROSITE" id="PS50262">
    <property type="entry name" value="G_PROTEIN_RECEP_F1_2"/>
    <property type="match status" value="1"/>
</dbReference>
<keyword evidence="3 11" id="KW-0812">Transmembrane</keyword>
<evidence type="ECO:0000256" key="11">
    <source>
        <dbReference type="SAM" id="Phobius"/>
    </source>
</evidence>
<dbReference type="PANTHER" id="PTHR24240">
    <property type="entry name" value="OPSIN"/>
    <property type="match status" value="1"/>
</dbReference>
<dbReference type="GO" id="GO:0016020">
    <property type="term" value="C:membrane"/>
    <property type="evidence" value="ECO:0007669"/>
    <property type="project" value="UniProtKB-SubCell"/>
</dbReference>
<evidence type="ECO:0000256" key="1">
    <source>
        <dbReference type="ARBA" id="ARBA00004141"/>
    </source>
</evidence>
<comment type="similarity">
    <text evidence="2">Belongs to the G-protein coupled receptor 1 family.</text>
</comment>
<evidence type="ECO:0000256" key="4">
    <source>
        <dbReference type="ARBA" id="ARBA00022989"/>
    </source>
</evidence>
<evidence type="ECO:0000256" key="5">
    <source>
        <dbReference type="ARBA" id="ARBA00023040"/>
    </source>
</evidence>
<dbReference type="InterPro" id="IPR017452">
    <property type="entry name" value="GPCR_Rhodpsn_7TM"/>
</dbReference>
<evidence type="ECO:0000313" key="14">
    <source>
        <dbReference type="Proteomes" id="UP000007819"/>
    </source>
</evidence>
<dbReference type="OrthoDB" id="10015560at2759"/>
<dbReference type="Gene3D" id="1.20.1070.10">
    <property type="entry name" value="Rhodopsin 7-helix transmembrane proteins"/>
    <property type="match status" value="1"/>
</dbReference>
<dbReference type="KEGG" id="api:115034716"/>
<accession>A0A8R2JUT9</accession>
<dbReference type="Pfam" id="PF00001">
    <property type="entry name" value="7tm_1"/>
    <property type="match status" value="1"/>
</dbReference>
<dbReference type="GO" id="GO:0007601">
    <property type="term" value="P:visual perception"/>
    <property type="evidence" value="ECO:0007669"/>
    <property type="project" value="UniProtKB-KW"/>
</dbReference>
<keyword evidence="4 11" id="KW-1133">Transmembrane helix</keyword>
<protein>
    <recommendedName>
        <fullName evidence="12">G-protein coupled receptors family 1 profile domain-containing protein</fullName>
    </recommendedName>
</protein>
<keyword evidence="6 11" id="KW-0472">Membrane</keyword>
<evidence type="ECO:0000256" key="8">
    <source>
        <dbReference type="ARBA" id="ARBA00023180"/>
    </source>
</evidence>
<reference evidence="13" key="2">
    <citation type="submission" date="2022-06" db="UniProtKB">
        <authorList>
            <consortium name="EnsemblMetazoa"/>
        </authorList>
    </citation>
    <scope>IDENTIFICATION</scope>
</reference>
<dbReference type="AlphaFoldDB" id="A0A8R2JUT9"/>
<keyword evidence="7" id="KW-0675">Receptor</keyword>
<dbReference type="Proteomes" id="UP000007819">
    <property type="component" value="Unassembled WGS sequence"/>
</dbReference>
<evidence type="ECO:0000259" key="12">
    <source>
        <dbReference type="PROSITE" id="PS50262"/>
    </source>
</evidence>
<dbReference type="InterPro" id="IPR050125">
    <property type="entry name" value="GPCR_opsins"/>
</dbReference>
<keyword evidence="5" id="KW-0297">G-protein coupled receptor</keyword>
<keyword evidence="10" id="KW-0716">Sensory transduction</keyword>